<feature type="compositionally biased region" description="Low complexity" evidence="7">
    <location>
        <begin position="898"/>
        <end position="908"/>
    </location>
</feature>
<dbReference type="AlphaFoldDB" id="A0AAX6FP59"/>
<feature type="compositionally biased region" description="Low complexity" evidence="7">
    <location>
        <begin position="91"/>
        <end position="113"/>
    </location>
</feature>
<reference evidence="10" key="2">
    <citation type="submission" date="2023-04" db="EMBL/GenBank/DDBJ databases">
        <authorList>
            <person name="Bruccoleri R.E."/>
            <person name="Oakeley E.J."/>
            <person name="Faust A.-M."/>
            <person name="Dessus-Babus S."/>
            <person name="Altorfer M."/>
            <person name="Burckhardt D."/>
            <person name="Oertli M."/>
            <person name="Naumann U."/>
            <person name="Petersen F."/>
            <person name="Wong J."/>
        </authorList>
    </citation>
    <scope>NUCLEOTIDE SEQUENCE</scope>
    <source>
        <strain evidence="10">GSM-AAB239-AS_SAM_17_03QT</strain>
        <tissue evidence="10">Leaf</tissue>
    </source>
</reference>
<sequence length="1176" mass="128319">MAPSSFDDLTDEDFFDKLAAEEELRPRPGDGDLQPTDPPPDGEEEEKEVEEAVKPARRSSSNVGAQQLDSDPDFSIGNSAGDGSRDVSAGQQNAHEQESSAASSQQQQQDAQQFYVSPTEQTPRVDAAHCSEHEQSTSADADGSQYWEDLYPGWKYDPATGRWYQTEDPQTSHLQQQQSSAESSVARTAAEDSETSASNGYYPPNMVFDPQYPEWYYDTDTQQWCTLESYSQAVQSSADIVDDRPSQVAVGSGESYAHAQRQNVWQPDTSSAAGQGGIRSPDVRSANYTDQHSAFRGYHESEGADRFRQFVQPKPEQNWQAHVSHGCYGDQNSVGYSGQQFRNATVSNSRFSYPNEGRSSAGRPPHALVTFGFGGKLVILKDGSQDTAGGTVSILSLAEVVMDKAGALSSAGGGDSYFRALCQQSFPGPLVGGNASAKDVNKCMDEKITSCGSSITDARNGQSLRLLLSLLKISCQHYGKIRSPFNSGQSLQETDAAESAVTKLFASATMSDACPREYDSFIHNMHSLPSEGQIQATAMEVQNLLVSGRRKEALQCAQVGQLWGPALLLASQLGEKYYIDTVKQMAKHQFVYGSPLRTLYLLIAGQPADVFSAEDSLNNETLGKILDNWEENLAIITGNRTKDDELVIIHLGDCLWKERGEIIAAHTCYLVAEVNFESYSESARLCLLGADHWKCPRTYYSPEAIQRTEIYEYSKVLGNSQFNLLQFQPYKLVYAYMLAEVGKVSDSLRYCQASLKLLKTSVRIPEVEMLKVLLSSLEERLRIHQNGGYSTDLAPTKLVGKLFTTIDRSIHRMISGPQSPLPPVPQSIKNGNQNYTAALKMSTSQSTMAMSSLVPSASMEGIGDWTGDDIRKNMHTRSASEPDFSKSSRQDRSRDASSVDAQSKVSSSRFGRIGSQFLQRTVEWVSRSQSGRQAKLGERNKFYYDENLKRWVEEGAEPPAEEVAPPPPPTSASLQNVMPYHNIDNASRSPSLAANGPPVTNYPNLQEQSSGIPPISPSPNQFSARARIGVRSRYVDTFNKGGAFSSPNKFQSPSTPSLKPLVGAKFFVPASPATPDEQVLQGGNIHEATANTDASISPFGVASLSSPSPPPLPCPYGNEEGAAAVSQNSDGLSSLSHLENKPSSFIPTYPSTLHGMNSPPQPHGSNFSDDLHEVQL</sequence>
<feature type="domain" description="Sec16 central conserved" evidence="9">
    <location>
        <begin position="366"/>
        <end position="479"/>
    </location>
</feature>
<dbReference type="Gene3D" id="1.25.40.1030">
    <property type="match status" value="1"/>
</dbReference>
<feature type="domain" description="Sec16 Sec23-binding" evidence="8">
    <location>
        <begin position="541"/>
        <end position="816"/>
    </location>
</feature>
<comment type="similarity">
    <text evidence="2 6">Belongs to the SEC16 family.</text>
</comment>
<dbReference type="Pfam" id="PF12931">
    <property type="entry name" value="TPR_Sec16"/>
    <property type="match status" value="1"/>
</dbReference>
<dbReference type="GO" id="GO:0012507">
    <property type="term" value="C:ER to Golgi transport vesicle membrane"/>
    <property type="evidence" value="ECO:0007669"/>
    <property type="project" value="TreeGrafter"/>
</dbReference>
<name>A0AAX6FP59_IRIPA</name>
<feature type="compositionally biased region" description="Polar residues" evidence="7">
    <location>
        <begin position="58"/>
        <end position="69"/>
    </location>
</feature>
<feature type="region of interest" description="Disordered" evidence="7">
    <location>
        <begin position="1"/>
        <end position="202"/>
    </location>
</feature>
<feature type="region of interest" description="Disordered" evidence="7">
    <location>
        <begin position="260"/>
        <end position="286"/>
    </location>
</feature>
<comment type="caution">
    <text evidence="10">The sequence shown here is derived from an EMBL/GenBank/DDBJ whole genome shotgun (WGS) entry which is preliminary data.</text>
</comment>
<evidence type="ECO:0000259" key="9">
    <source>
        <dbReference type="Pfam" id="PF12932"/>
    </source>
</evidence>
<feature type="compositionally biased region" description="Basic and acidic residues" evidence="7">
    <location>
        <begin position="15"/>
        <end position="30"/>
    </location>
</feature>
<gene>
    <name evidence="10" type="ORF">M6B38_407365</name>
</gene>
<dbReference type="CDD" id="cd09233">
    <property type="entry name" value="ACE1-Sec16-like"/>
    <property type="match status" value="1"/>
</dbReference>
<evidence type="ECO:0000256" key="1">
    <source>
        <dbReference type="ARBA" id="ARBA00004240"/>
    </source>
</evidence>
<dbReference type="GO" id="GO:0015031">
    <property type="term" value="P:protein transport"/>
    <property type="evidence" value="ECO:0007669"/>
    <property type="project" value="UniProtKB-KW"/>
</dbReference>
<evidence type="ECO:0000259" key="8">
    <source>
        <dbReference type="Pfam" id="PF12931"/>
    </source>
</evidence>
<dbReference type="PANTHER" id="PTHR13402">
    <property type="entry name" value="RGPR-RELATED"/>
    <property type="match status" value="1"/>
</dbReference>
<organism evidence="10 11">
    <name type="scientific">Iris pallida</name>
    <name type="common">Sweet iris</name>
    <dbReference type="NCBI Taxonomy" id="29817"/>
    <lineage>
        <taxon>Eukaryota</taxon>
        <taxon>Viridiplantae</taxon>
        <taxon>Streptophyta</taxon>
        <taxon>Embryophyta</taxon>
        <taxon>Tracheophyta</taxon>
        <taxon>Spermatophyta</taxon>
        <taxon>Magnoliopsida</taxon>
        <taxon>Liliopsida</taxon>
        <taxon>Asparagales</taxon>
        <taxon>Iridaceae</taxon>
        <taxon>Iridoideae</taxon>
        <taxon>Irideae</taxon>
        <taxon>Iris</taxon>
    </lineage>
</organism>
<dbReference type="Pfam" id="PF12932">
    <property type="entry name" value="Sec16"/>
    <property type="match status" value="1"/>
</dbReference>
<keyword evidence="4 6" id="KW-0256">Endoplasmic reticulum</keyword>
<dbReference type="Proteomes" id="UP001140949">
    <property type="component" value="Unassembled WGS sequence"/>
</dbReference>
<dbReference type="InterPro" id="IPR024298">
    <property type="entry name" value="Sec16_Sec23-bd"/>
</dbReference>
<accession>A0AAX6FP59</accession>
<dbReference type="GO" id="GO:0016192">
    <property type="term" value="P:vesicle-mediated transport"/>
    <property type="evidence" value="ECO:0007669"/>
    <property type="project" value="UniProtKB-KW"/>
</dbReference>
<keyword evidence="3 6" id="KW-0813">Transport</keyword>
<dbReference type="GO" id="GO:0007030">
    <property type="term" value="P:Golgi organization"/>
    <property type="evidence" value="ECO:0007669"/>
    <property type="project" value="TreeGrafter"/>
</dbReference>
<evidence type="ECO:0000256" key="5">
    <source>
        <dbReference type="ARBA" id="ARBA00022892"/>
    </source>
</evidence>
<feature type="region of interest" description="Disordered" evidence="7">
    <location>
        <begin position="1101"/>
        <end position="1176"/>
    </location>
</feature>
<reference evidence="10" key="1">
    <citation type="journal article" date="2023" name="GigaByte">
        <title>Genome assembly of the bearded iris, Iris pallida Lam.</title>
        <authorList>
            <person name="Bruccoleri R.E."/>
            <person name="Oakeley E.J."/>
            <person name="Faust A.M.E."/>
            <person name="Altorfer M."/>
            <person name="Dessus-Babus S."/>
            <person name="Burckhardt D."/>
            <person name="Oertli M."/>
            <person name="Naumann U."/>
            <person name="Petersen F."/>
            <person name="Wong J."/>
        </authorList>
    </citation>
    <scope>NUCLEOTIDE SEQUENCE</scope>
    <source>
        <strain evidence="10">GSM-AAB239-AS_SAM_17_03QT</strain>
    </source>
</reference>
<comment type="subcellular location">
    <subcellularLocation>
        <location evidence="1">Endoplasmic reticulum</location>
    </subcellularLocation>
    <subcellularLocation>
        <location evidence="6">Golgi apparatus membrane</location>
    </subcellularLocation>
</comment>
<dbReference type="EMBL" id="JANAVB010027397">
    <property type="protein sequence ID" value="KAJ6818142.1"/>
    <property type="molecule type" value="Genomic_DNA"/>
</dbReference>
<feature type="compositionally biased region" description="Low complexity" evidence="7">
    <location>
        <begin position="175"/>
        <end position="184"/>
    </location>
</feature>
<evidence type="ECO:0000256" key="6">
    <source>
        <dbReference type="RuleBase" id="RU364101"/>
    </source>
</evidence>
<keyword evidence="11" id="KW-1185">Reference proteome</keyword>
<keyword evidence="5 6" id="KW-0931">ER-Golgi transport</keyword>
<evidence type="ECO:0000256" key="3">
    <source>
        <dbReference type="ARBA" id="ARBA00022448"/>
    </source>
</evidence>
<feature type="compositionally biased region" description="Polar residues" evidence="7">
    <location>
        <begin position="1125"/>
        <end position="1155"/>
    </location>
</feature>
<feature type="compositionally biased region" description="Basic and acidic residues" evidence="7">
    <location>
        <begin position="876"/>
        <end position="897"/>
    </location>
</feature>
<evidence type="ECO:0000313" key="11">
    <source>
        <dbReference type="Proteomes" id="UP001140949"/>
    </source>
</evidence>
<evidence type="ECO:0000256" key="7">
    <source>
        <dbReference type="SAM" id="MobiDB-lite"/>
    </source>
</evidence>
<keyword evidence="6" id="KW-0333">Golgi apparatus</keyword>
<feature type="compositionally biased region" description="Basic and acidic residues" evidence="7">
    <location>
        <begin position="126"/>
        <end position="135"/>
    </location>
</feature>
<evidence type="ECO:0000313" key="10">
    <source>
        <dbReference type="EMBL" id="KAJ6818142.1"/>
    </source>
</evidence>
<protein>
    <recommendedName>
        <fullName evidence="6">Protein transport protein sec16</fullName>
    </recommendedName>
</protein>
<evidence type="ECO:0000256" key="2">
    <source>
        <dbReference type="ARBA" id="ARBA00005927"/>
    </source>
</evidence>
<dbReference type="PANTHER" id="PTHR13402:SF6">
    <property type="entry name" value="SECRETORY 16, ISOFORM I"/>
    <property type="match status" value="1"/>
</dbReference>
<feature type="region of interest" description="Disordered" evidence="7">
    <location>
        <begin position="876"/>
        <end position="908"/>
    </location>
</feature>
<evidence type="ECO:0000256" key="4">
    <source>
        <dbReference type="ARBA" id="ARBA00022824"/>
    </source>
</evidence>
<keyword evidence="6" id="KW-0653">Protein transport</keyword>
<dbReference type="GO" id="GO:0070973">
    <property type="term" value="P:protein localization to endoplasmic reticulum exit site"/>
    <property type="evidence" value="ECO:0007669"/>
    <property type="project" value="TreeGrafter"/>
</dbReference>
<feature type="compositionally biased region" description="Polar residues" evidence="7">
    <location>
        <begin position="260"/>
        <end position="273"/>
    </location>
</feature>
<dbReference type="GO" id="GO:0070971">
    <property type="term" value="C:endoplasmic reticulum exit site"/>
    <property type="evidence" value="ECO:0007669"/>
    <property type="project" value="TreeGrafter"/>
</dbReference>
<keyword evidence="6" id="KW-0472">Membrane</keyword>
<dbReference type="GO" id="GO:0000139">
    <property type="term" value="C:Golgi membrane"/>
    <property type="evidence" value="ECO:0007669"/>
    <property type="project" value="UniProtKB-SubCell"/>
</dbReference>
<proteinExistence type="inferred from homology"/>
<feature type="compositionally biased region" description="Acidic residues" evidence="7">
    <location>
        <begin position="40"/>
        <end position="49"/>
    </location>
</feature>
<dbReference type="InterPro" id="IPR024340">
    <property type="entry name" value="Sec16_CCD"/>
</dbReference>